<organism evidence="1 2">
    <name type="scientific">Euphydryas editha</name>
    <name type="common">Edith's checkerspot</name>
    <dbReference type="NCBI Taxonomy" id="104508"/>
    <lineage>
        <taxon>Eukaryota</taxon>
        <taxon>Metazoa</taxon>
        <taxon>Ecdysozoa</taxon>
        <taxon>Arthropoda</taxon>
        <taxon>Hexapoda</taxon>
        <taxon>Insecta</taxon>
        <taxon>Pterygota</taxon>
        <taxon>Neoptera</taxon>
        <taxon>Endopterygota</taxon>
        <taxon>Lepidoptera</taxon>
        <taxon>Glossata</taxon>
        <taxon>Ditrysia</taxon>
        <taxon>Papilionoidea</taxon>
        <taxon>Nymphalidae</taxon>
        <taxon>Nymphalinae</taxon>
        <taxon>Euphydryas</taxon>
    </lineage>
</organism>
<sequence>MYAHEKMSDIVAEQCLNEMFSKSRRVEFQESDEPCIIYCVLRKLGIMNSIGQINIDVYRKRVQQAHQLDGRAVINDNGSACIESAEATQHKQDVCKKAKVFNDCTHLYKILFK</sequence>
<comment type="caution">
    <text evidence="1">The sequence shown here is derived from an EMBL/GenBank/DDBJ whole genome shotgun (WGS) entry which is preliminary data.</text>
</comment>
<dbReference type="Proteomes" id="UP001153954">
    <property type="component" value="Unassembled WGS sequence"/>
</dbReference>
<dbReference type="InterPro" id="IPR006170">
    <property type="entry name" value="PBP/GOBP"/>
</dbReference>
<gene>
    <name evidence="1" type="ORF">EEDITHA_LOCUS4204</name>
</gene>
<dbReference type="Pfam" id="PF01395">
    <property type="entry name" value="PBP_GOBP"/>
    <property type="match status" value="1"/>
</dbReference>
<dbReference type="AlphaFoldDB" id="A0AAU9TMU0"/>
<evidence type="ECO:0000313" key="1">
    <source>
        <dbReference type="EMBL" id="CAH2088004.1"/>
    </source>
</evidence>
<accession>A0AAU9TMU0</accession>
<dbReference type="Gene3D" id="1.10.238.20">
    <property type="entry name" value="Pheromone/general odorant binding protein domain"/>
    <property type="match status" value="1"/>
</dbReference>
<evidence type="ECO:0000313" key="2">
    <source>
        <dbReference type="Proteomes" id="UP001153954"/>
    </source>
</evidence>
<dbReference type="EMBL" id="CAKOGL010000007">
    <property type="protein sequence ID" value="CAH2088004.1"/>
    <property type="molecule type" value="Genomic_DNA"/>
</dbReference>
<keyword evidence="2" id="KW-1185">Reference proteome</keyword>
<name>A0AAU9TMU0_EUPED</name>
<dbReference type="GO" id="GO:0005549">
    <property type="term" value="F:odorant binding"/>
    <property type="evidence" value="ECO:0007669"/>
    <property type="project" value="InterPro"/>
</dbReference>
<reference evidence="1" key="1">
    <citation type="submission" date="2022-03" db="EMBL/GenBank/DDBJ databases">
        <authorList>
            <person name="Tunstrom K."/>
        </authorList>
    </citation>
    <scope>NUCLEOTIDE SEQUENCE</scope>
</reference>
<proteinExistence type="predicted"/>
<dbReference type="SUPFAM" id="SSF47565">
    <property type="entry name" value="Insect pheromone/odorant-binding proteins"/>
    <property type="match status" value="1"/>
</dbReference>
<protein>
    <submittedName>
        <fullName evidence="1">Uncharacterized protein</fullName>
    </submittedName>
</protein>
<dbReference type="InterPro" id="IPR036728">
    <property type="entry name" value="PBP_GOBP_sf"/>
</dbReference>